<evidence type="ECO:0000256" key="5">
    <source>
        <dbReference type="ARBA" id="ARBA00023002"/>
    </source>
</evidence>
<dbReference type="GO" id="GO:0050661">
    <property type="term" value="F:NADP binding"/>
    <property type="evidence" value="ECO:0007669"/>
    <property type="project" value="InterPro"/>
</dbReference>
<name>A0A2Z3HQF1_9CAUL</name>
<evidence type="ECO:0000256" key="7">
    <source>
        <dbReference type="ARBA" id="ARBA00035159"/>
    </source>
</evidence>
<dbReference type="InterPro" id="IPR000960">
    <property type="entry name" value="Flavin_mOase"/>
</dbReference>
<evidence type="ECO:0000256" key="6">
    <source>
        <dbReference type="ARBA" id="ARBA00034528"/>
    </source>
</evidence>
<dbReference type="GO" id="GO:0050660">
    <property type="term" value="F:flavin adenine dinucleotide binding"/>
    <property type="evidence" value="ECO:0007669"/>
    <property type="project" value="InterPro"/>
</dbReference>
<dbReference type="OrthoDB" id="312624at2"/>
<keyword evidence="4" id="KW-0521">NADP</keyword>
<reference evidence="9" key="1">
    <citation type="submission" date="2018-05" db="EMBL/GenBank/DDBJ databases">
        <title>Genome sequencing of Phenylobacterium sp. HYN0004.</title>
        <authorList>
            <person name="Yi H."/>
            <person name="Baek C."/>
        </authorList>
    </citation>
    <scope>NUCLEOTIDE SEQUENCE [LARGE SCALE GENOMIC DNA]</scope>
    <source>
        <strain evidence="9">HYN0004</strain>
    </source>
</reference>
<dbReference type="AlphaFoldDB" id="A0A2Z3HQF1"/>
<evidence type="ECO:0000313" key="8">
    <source>
        <dbReference type="EMBL" id="AWM77472.1"/>
    </source>
</evidence>
<dbReference type="InterPro" id="IPR036188">
    <property type="entry name" value="FAD/NAD-bd_sf"/>
</dbReference>
<gene>
    <name evidence="8" type="ORF">HYN04_06660</name>
</gene>
<dbReference type="Gene3D" id="3.50.50.60">
    <property type="entry name" value="FAD/NAD(P)-binding domain"/>
    <property type="match status" value="1"/>
</dbReference>
<dbReference type="SUPFAM" id="SSF51905">
    <property type="entry name" value="FAD/NAD(P)-binding domain"/>
    <property type="match status" value="3"/>
</dbReference>
<dbReference type="PIRSF" id="PIRSF000332">
    <property type="entry name" value="FMO"/>
    <property type="match status" value="1"/>
</dbReference>
<dbReference type="GO" id="GO:0004499">
    <property type="term" value="F:N,N-dimethylaniline monooxygenase activity"/>
    <property type="evidence" value="ECO:0007669"/>
    <property type="project" value="InterPro"/>
</dbReference>
<organism evidence="8 9">
    <name type="scientific">Phenylobacterium parvum</name>
    <dbReference type="NCBI Taxonomy" id="2201350"/>
    <lineage>
        <taxon>Bacteria</taxon>
        <taxon>Pseudomonadati</taxon>
        <taxon>Pseudomonadota</taxon>
        <taxon>Alphaproteobacteria</taxon>
        <taxon>Caulobacterales</taxon>
        <taxon>Caulobacteraceae</taxon>
        <taxon>Phenylobacterium</taxon>
    </lineage>
</organism>
<dbReference type="EC" id="1.14.13.148" evidence="6"/>
<dbReference type="EMBL" id="CP029479">
    <property type="protein sequence ID" value="AWM77472.1"/>
    <property type="molecule type" value="Genomic_DNA"/>
</dbReference>
<evidence type="ECO:0000256" key="2">
    <source>
        <dbReference type="ARBA" id="ARBA00022630"/>
    </source>
</evidence>
<dbReference type="PANTHER" id="PTHR23023">
    <property type="entry name" value="DIMETHYLANILINE MONOOXYGENASE"/>
    <property type="match status" value="1"/>
</dbReference>
<keyword evidence="5" id="KW-0560">Oxidoreductase</keyword>
<evidence type="ECO:0000256" key="1">
    <source>
        <dbReference type="ARBA" id="ARBA00009183"/>
    </source>
</evidence>
<comment type="similarity">
    <text evidence="1">Belongs to the FMO family.</text>
</comment>
<keyword evidence="9" id="KW-1185">Reference proteome</keyword>
<proteinExistence type="inferred from homology"/>
<dbReference type="GO" id="GO:0034899">
    <property type="term" value="F:trimethylamine monooxygenase activity"/>
    <property type="evidence" value="ECO:0007669"/>
    <property type="project" value="UniProtKB-EC"/>
</dbReference>
<dbReference type="PRINTS" id="PR00370">
    <property type="entry name" value="FMOXYGENASE"/>
</dbReference>
<sequence>MAPLPKACIIGAGCSGFTTAKKLKDLGVPYDCFEMSDNIGGNWYYNNPNGHSACYQSLHIDTSKWRLAFEDYPVPAGWPDFPHHSQLLQYFHDYVDHFGLRETITFNTAVTKAVRNAEGLWDVTLSNGETRLYDVLFVCNGHHWSPRTPEYPGHFDGVSFHSHAYRTPFDPVDVRGKTVVVVGMGNSAMDIASELSQRPLAGRLIVSARRGVWVLPKYMNGRPADKAAMPPWMPRKLGLSLARKGIKKALGAMEDYGLPKPDHEPLEAHPSVSGEFLTRAGCGDITFRPGIKALEGRQVRFTDDSVEDVDVIIYATGYDMKFPFFEDPAFVPDSDHRLPLFKRMMKPGVPNLFYMGLAQPLPTLVNFAEQQAKFVAAYLTGKYLPPSPADMERITAEDEALHMGQYYASKRHTIQVDFGVYCHDLMKEIDRGAKRAAAVGNRLPVPARAGLQDA</sequence>
<dbReference type="Pfam" id="PF00743">
    <property type="entry name" value="FMO-like"/>
    <property type="match status" value="1"/>
</dbReference>
<keyword evidence="3" id="KW-0274">FAD</keyword>
<protein>
    <recommendedName>
        <fullName evidence="7">Trimethylamine monooxygenase</fullName>
        <ecNumber evidence="6">1.14.13.148</ecNumber>
    </recommendedName>
</protein>
<keyword evidence="8" id="KW-0503">Monooxygenase</keyword>
<dbReference type="Proteomes" id="UP000247763">
    <property type="component" value="Chromosome"/>
</dbReference>
<dbReference type="KEGG" id="phb:HYN04_06660"/>
<dbReference type="RefSeq" id="WP_110450039.1">
    <property type="nucleotide sequence ID" value="NZ_CP029479.1"/>
</dbReference>
<evidence type="ECO:0000256" key="3">
    <source>
        <dbReference type="ARBA" id="ARBA00022827"/>
    </source>
</evidence>
<dbReference type="InterPro" id="IPR050346">
    <property type="entry name" value="FMO-like"/>
</dbReference>
<accession>A0A2Z3HQF1</accession>
<evidence type="ECO:0000256" key="4">
    <source>
        <dbReference type="ARBA" id="ARBA00022857"/>
    </source>
</evidence>
<keyword evidence="2" id="KW-0285">Flavoprotein</keyword>
<evidence type="ECO:0000313" key="9">
    <source>
        <dbReference type="Proteomes" id="UP000247763"/>
    </source>
</evidence>
<dbReference type="InterPro" id="IPR020946">
    <property type="entry name" value="Flavin_mOase-like"/>
</dbReference>